<dbReference type="EnsemblMetazoa" id="AATE002014-RA">
    <property type="protein sequence ID" value="AATE002014-PA.1"/>
    <property type="gene ID" value="AATE002014"/>
</dbReference>
<feature type="region of interest" description="Disordered" evidence="2">
    <location>
        <begin position="188"/>
        <end position="246"/>
    </location>
</feature>
<feature type="compositionally biased region" description="Basic and acidic residues" evidence="2">
    <location>
        <begin position="1166"/>
        <end position="1178"/>
    </location>
</feature>
<feature type="compositionally biased region" description="Low complexity" evidence="2">
    <location>
        <begin position="1078"/>
        <end position="1090"/>
    </location>
</feature>
<feature type="compositionally biased region" description="Low complexity" evidence="2">
    <location>
        <begin position="440"/>
        <end position="455"/>
    </location>
</feature>
<feature type="region of interest" description="Disordered" evidence="2">
    <location>
        <begin position="1216"/>
        <end position="1286"/>
    </location>
</feature>
<feature type="compositionally biased region" description="Low complexity" evidence="2">
    <location>
        <begin position="1239"/>
        <end position="1285"/>
    </location>
</feature>
<evidence type="ECO:0000256" key="1">
    <source>
        <dbReference type="SAM" id="Coils"/>
    </source>
</evidence>
<keyword evidence="1" id="KW-0175">Coiled coil</keyword>
<dbReference type="STRING" id="41427.A0A182IMN4"/>
<feature type="compositionally biased region" description="Gly residues" evidence="2">
    <location>
        <begin position="1093"/>
        <end position="1102"/>
    </location>
</feature>
<dbReference type="GO" id="GO:0005068">
    <property type="term" value="F:transmembrane receptor protein tyrosine kinase adaptor activity"/>
    <property type="evidence" value="ECO:0007669"/>
    <property type="project" value="TreeGrafter"/>
</dbReference>
<feature type="region of interest" description="Disordered" evidence="2">
    <location>
        <begin position="414"/>
        <end position="458"/>
    </location>
</feature>
<feature type="compositionally biased region" description="Polar residues" evidence="2">
    <location>
        <begin position="1339"/>
        <end position="1353"/>
    </location>
</feature>
<protein>
    <submittedName>
        <fullName evidence="3">DBB domain-containing protein</fullName>
    </submittedName>
</protein>
<feature type="compositionally biased region" description="Gly residues" evidence="2">
    <location>
        <begin position="1220"/>
        <end position="1233"/>
    </location>
</feature>
<feature type="compositionally biased region" description="Basic and acidic residues" evidence="2">
    <location>
        <begin position="1317"/>
        <end position="1326"/>
    </location>
</feature>
<dbReference type="SMART" id="SM01282">
    <property type="entry name" value="DBB"/>
    <property type="match status" value="1"/>
</dbReference>
<dbReference type="InterPro" id="IPR052446">
    <property type="entry name" value="B-cell_PI3K-Signaling_Adptrs"/>
</dbReference>
<dbReference type="PANTHER" id="PTHR16267">
    <property type="entry name" value="BANK1/PIK3AP1 FAMILY MEMBER"/>
    <property type="match status" value="1"/>
</dbReference>
<feature type="compositionally biased region" description="Basic and acidic residues" evidence="2">
    <location>
        <begin position="947"/>
        <end position="960"/>
    </location>
</feature>
<feature type="region of interest" description="Disordered" evidence="2">
    <location>
        <begin position="924"/>
        <end position="984"/>
    </location>
</feature>
<feature type="compositionally biased region" description="Low complexity" evidence="2">
    <location>
        <begin position="191"/>
        <end position="201"/>
    </location>
</feature>
<dbReference type="InterPro" id="IPR036770">
    <property type="entry name" value="Ankyrin_rpt-contain_sf"/>
</dbReference>
<feature type="region of interest" description="Disordered" evidence="2">
    <location>
        <begin position="1316"/>
        <end position="1353"/>
    </location>
</feature>
<organism evidence="3">
    <name type="scientific">Anopheles atroparvus</name>
    <name type="common">European mosquito</name>
    <dbReference type="NCBI Taxonomy" id="41427"/>
    <lineage>
        <taxon>Eukaryota</taxon>
        <taxon>Metazoa</taxon>
        <taxon>Ecdysozoa</taxon>
        <taxon>Arthropoda</taxon>
        <taxon>Hexapoda</taxon>
        <taxon>Insecta</taxon>
        <taxon>Pterygota</taxon>
        <taxon>Neoptera</taxon>
        <taxon>Endopterygota</taxon>
        <taxon>Diptera</taxon>
        <taxon>Nematocera</taxon>
        <taxon>Culicoidea</taxon>
        <taxon>Culicidae</taxon>
        <taxon>Anophelinae</taxon>
        <taxon>Anopheles</taxon>
    </lineage>
</organism>
<feature type="compositionally biased region" description="Polar residues" evidence="2">
    <location>
        <begin position="414"/>
        <end position="430"/>
    </location>
</feature>
<dbReference type="PANTHER" id="PTHR16267:SF11">
    <property type="entry name" value="STUMPS, ISOFORM E"/>
    <property type="match status" value="1"/>
</dbReference>
<feature type="region of interest" description="Disordered" evidence="2">
    <location>
        <begin position="866"/>
        <end position="894"/>
    </location>
</feature>
<name>A0A182IMN4_ANOAO</name>
<feature type="coiled-coil region" evidence="1">
    <location>
        <begin position="1020"/>
        <end position="1054"/>
    </location>
</feature>
<feature type="compositionally biased region" description="Gly residues" evidence="2">
    <location>
        <begin position="1156"/>
        <end position="1165"/>
    </location>
</feature>
<dbReference type="GO" id="GO:0005829">
    <property type="term" value="C:cytosol"/>
    <property type="evidence" value="ECO:0007669"/>
    <property type="project" value="TreeGrafter"/>
</dbReference>
<accession>A0A182IMN4</accession>
<dbReference type="InterPro" id="IPR017893">
    <property type="entry name" value="DBB_domain"/>
</dbReference>
<feature type="compositionally biased region" description="Basic and acidic residues" evidence="2">
    <location>
        <begin position="204"/>
        <end position="213"/>
    </location>
</feature>
<sequence length="1367" mass="145335">MEPIPLCSDNPNYFNDDCAAAGGGVGAGAGAGGPGTEPKKHRFYHLKRLVTYSKLKRSATIDGSAEYVGSPPPTRPASACSIFRYRSNSASCTGPAGGAGGGGGLSPEAIHEGRTLDEATVAPLSPASLPASFSLANAPFACPTRRPHVPPVHLEATHSIRVTGAGSRELAIAALVLHTNDRKTNTLKEGAALSAPSSPSVPRTPDEIRRSGDDDGEAGMIINASPSPSSRQCPTSTATSDRSPEVVAGLGPRSLVAAMDVLFVTARHSEHGMLWVNHLKLCFDKITKQRGRLPFKFLHIKLDEDTDSQQPAHVIQQCESTKLQIVIVCPAFLGLSTPLLHTKLSPILTPTRVLGMLLDVAECAVGDFAAKGALPGYGRWRTCAVREKDTAFVSELLGIATDILGKALRQQTVLQRTPSGSEPKTPTSPTVGAMAHGLPTVTGSGTSGSTSAGGTHPRSHESFVLFPRKVKVGQSKILAILNEPLTKEDWIKIKVEKADRTIEITNIKRRNPYTIQFSVPEICMEISMMVKIRLEKNSVDLGCRPLKCESQMRELEQILTSKDAPMELICQSVGLSTNDRDKLDLLLLKAFLRNVPPNYNLLNYGTGGGDVGQSCHRDIYPEEYPTLLHFAAKWGLERLCMQLIESPGGETACEMRNISGRTPSDIAEAAGHYKIAGALKNFSQMNEFTTMYHYFKGVSGACSDQVMIQPKQFNQNASSVKAMTVAVPVASTVRAQNKTDAEKILSHVHALKQAEGYIDMSCANGCAADQVDHVAGNAIANINYLVDAPTVAALVPPVPDEKDVCGENEHNFDVAHDRADSVKDLAEVAGSCNGSGLPGKFDIFSNECSDLLESCGEVQSDSEYLFAPSNAPFTPPSGNSTPPPPPPVPPPVEPVEPMSDYMIQPSNIPVHPYCNVTMGSAEATTDTVDGSDAPGHEYEQAGPGTREPSHVRLSFRKEEPASEDTYGTTTAGLPRRREGTIGSADGRTVDDELLEIISDFKNNVFSIQEVEQLVTLWKNRNDVQQSFREKQDQLQRMREHYEQIQKELKDKLKRPTPFERMKSFFSRTKPPPGSAEASTSTRGSKSSSKGRPSEGGGEGSGGSSADVCDDIKFSLGASGNGASSYAAIRPQSLSLSMNSMASDQSEAERSVASGGRPYGNVGGSGERTHPLECCERRLSHSKSWPKGTPENENYMIPPSPRPVSEELHVMRVGGSRAGSATGGCGGGGSGAGSGLHRCSNSSSSSCSSAASSTGRESSSSTASSASSSSSSSSSASSSSYHVASSHCPPSHESHYIMYPSNVPVFSGAEYMNVPASHAKDASEEPRGGAPGRPKLGRTPSDSGTPHLITFQSILECNESADSVDSVT</sequence>
<feature type="region of interest" description="Disordered" evidence="2">
    <location>
        <begin position="1137"/>
        <end position="1198"/>
    </location>
</feature>
<dbReference type="SUPFAM" id="SSF48403">
    <property type="entry name" value="Ankyrin repeat"/>
    <property type="match status" value="1"/>
</dbReference>
<evidence type="ECO:0000256" key="2">
    <source>
        <dbReference type="SAM" id="MobiDB-lite"/>
    </source>
</evidence>
<feature type="compositionally biased region" description="Polar residues" evidence="2">
    <location>
        <begin position="224"/>
        <end position="241"/>
    </location>
</feature>
<dbReference type="PROSITE" id="PS51376">
    <property type="entry name" value="DBB"/>
    <property type="match status" value="1"/>
</dbReference>
<feature type="region of interest" description="Disordered" evidence="2">
    <location>
        <begin position="1062"/>
        <end position="1105"/>
    </location>
</feature>
<proteinExistence type="predicted"/>
<dbReference type="VEuPathDB" id="VectorBase:AATE002014"/>
<feature type="compositionally biased region" description="Pro residues" evidence="2">
    <location>
        <begin position="881"/>
        <end position="894"/>
    </location>
</feature>
<reference evidence="3" key="1">
    <citation type="submission" date="2022-08" db="UniProtKB">
        <authorList>
            <consortium name="EnsemblMetazoa"/>
        </authorList>
    </citation>
    <scope>IDENTIFICATION</scope>
    <source>
        <strain evidence="3">EBRO</strain>
    </source>
</reference>
<dbReference type="Pfam" id="PF14545">
    <property type="entry name" value="DBB"/>
    <property type="match status" value="1"/>
</dbReference>
<dbReference type="GO" id="GO:0005104">
    <property type="term" value="F:fibroblast growth factor receptor binding"/>
    <property type="evidence" value="ECO:0007669"/>
    <property type="project" value="TreeGrafter"/>
</dbReference>
<evidence type="ECO:0000313" key="3">
    <source>
        <dbReference type="EnsemblMetazoa" id="AATE002014-PA.1"/>
    </source>
</evidence>